<reference evidence="2 3" key="1">
    <citation type="journal article" date="2019" name="Commun. Biol.">
        <title>The bagworm genome reveals a unique fibroin gene that provides high tensile strength.</title>
        <authorList>
            <person name="Kono N."/>
            <person name="Nakamura H."/>
            <person name="Ohtoshi R."/>
            <person name="Tomita M."/>
            <person name="Numata K."/>
            <person name="Arakawa K."/>
        </authorList>
    </citation>
    <scope>NUCLEOTIDE SEQUENCE [LARGE SCALE GENOMIC DNA]</scope>
</reference>
<feature type="compositionally biased region" description="Basic residues" evidence="1">
    <location>
        <begin position="58"/>
        <end position="67"/>
    </location>
</feature>
<name>A0A4C1ZQ18_EUMVA</name>
<evidence type="ECO:0000313" key="2">
    <source>
        <dbReference type="EMBL" id="GBP89990.1"/>
    </source>
</evidence>
<dbReference type="Proteomes" id="UP000299102">
    <property type="component" value="Unassembled WGS sequence"/>
</dbReference>
<dbReference type="AlphaFoldDB" id="A0A4C1ZQ18"/>
<keyword evidence="3" id="KW-1185">Reference proteome</keyword>
<protein>
    <submittedName>
        <fullName evidence="2">Uncharacterized protein</fullName>
    </submittedName>
</protein>
<comment type="caution">
    <text evidence="2">The sequence shown here is derived from an EMBL/GenBank/DDBJ whole genome shotgun (WGS) entry which is preliminary data.</text>
</comment>
<organism evidence="2 3">
    <name type="scientific">Eumeta variegata</name>
    <name type="common">Bagworm moth</name>
    <name type="synonym">Eumeta japonica</name>
    <dbReference type="NCBI Taxonomy" id="151549"/>
    <lineage>
        <taxon>Eukaryota</taxon>
        <taxon>Metazoa</taxon>
        <taxon>Ecdysozoa</taxon>
        <taxon>Arthropoda</taxon>
        <taxon>Hexapoda</taxon>
        <taxon>Insecta</taxon>
        <taxon>Pterygota</taxon>
        <taxon>Neoptera</taxon>
        <taxon>Endopterygota</taxon>
        <taxon>Lepidoptera</taxon>
        <taxon>Glossata</taxon>
        <taxon>Ditrysia</taxon>
        <taxon>Tineoidea</taxon>
        <taxon>Psychidae</taxon>
        <taxon>Oiketicinae</taxon>
        <taxon>Eumeta</taxon>
    </lineage>
</organism>
<gene>
    <name evidence="2" type="ORF">EVAR_38896_1</name>
</gene>
<feature type="region of interest" description="Disordered" evidence="1">
    <location>
        <begin position="1"/>
        <end position="72"/>
    </location>
</feature>
<proteinExistence type="predicted"/>
<dbReference type="EMBL" id="BGZK01002049">
    <property type="protein sequence ID" value="GBP89990.1"/>
    <property type="molecule type" value="Genomic_DNA"/>
</dbReference>
<accession>A0A4C1ZQ18</accession>
<evidence type="ECO:0000313" key="3">
    <source>
        <dbReference type="Proteomes" id="UP000299102"/>
    </source>
</evidence>
<evidence type="ECO:0000256" key="1">
    <source>
        <dbReference type="SAM" id="MobiDB-lite"/>
    </source>
</evidence>
<sequence length="165" mass="18555">MSNAPAAPQMVRRDDRAARGPGRVVKRNRRGAGTRARCGRPQTRRRARNTTRTQLGATRRRGSRLPRHGGGDVTRRYVARRRTPATQNTLKDTSNWQLTLTGRCSATVQRGDRTSNARTEYPLHVLCPRIFCPTRKCLRGERGAGSCRCYASAIRFDSMNSLVFV</sequence>